<proteinExistence type="predicted"/>
<evidence type="ECO:0000313" key="2">
    <source>
        <dbReference type="Proteomes" id="UP000092993"/>
    </source>
</evidence>
<reference evidence="1 2" key="1">
    <citation type="submission" date="2016-03" db="EMBL/GenBank/DDBJ databases">
        <title>Whole genome sequencing of Grifola frondosa 9006-11.</title>
        <authorList>
            <person name="Min B."/>
            <person name="Park H."/>
            <person name="Kim J.-G."/>
            <person name="Cho H."/>
            <person name="Oh Y.-L."/>
            <person name="Kong W.-S."/>
            <person name="Choi I.-G."/>
        </authorList>
    </citation>
    <scope>NUCLEOTIDE SEQUENCE [LARGE SCALE GENOMIC DNA]</scope>
    <source>
        <strain evidence="1 2">9006-11</strain>
    </source>
</reference>
<comment type="caution">
    <text evidence="1">The sequence shown here is derived from an EMBL/GenBank/DDBJ whole genome shotgun (WGS) entry which is preliminary data.</text>
</comment>
<dbReference type="EMBL" id="LUGG01000032">
    <property type="protein sequence ID" value="OBZ66140.1"/>
    <property type="molecule type" value="Genomic_DNA"/>
</dbReference>
<accession>A0A1C7LNF8</accession>
<protein>
    <submittedName>
        <fullName evidence="1">Uncharacterized protein</fullName>
    </submittedName>
</protein>
<sequence>MLMNPRKAAPPVAAVEMPSDATRCMPDPTCVPRISFIEDKVPGMQIGRSYRTPLSIQFGLDWNHPTTGLKARKLWFRHFSPYRPL</sequence>
<name>A0A1C7LNF8_GRIFR</name>
<evidence type="ECO:0000313" key="1">
    <source>
        <dbReference type="EMBL" id="OBZ66140.1"/>
    </source>
</evidence>
<dbReference type="AlphaFoldDB" id="A0A1C7LNF8"/>
<keyword evidence="2" id="KW-1185">Reference proteome</keyword>
<organism evidence="1 2">
    <name type="scientific">Grifola frondosa</name>
    <name type="common">Maitake</name>
    <name type="synonym">Polyporus frondosus</name>
    <dbReference type="NCBI Taxonomy" id="5627"/>
    <lineage>
        <taxon>Eukaryota</taxon>
        <taxon>Fungi</taxon>
        <taxon>Dikarya</taxon>
        <taxon>Basidiomycota</taxon>
        <taxon>Agaricomycotina</taxon>
        <taxon>Agaricomycetes</taxon>
        <taxon>Polyporales</taxon>
        <taxon>Grifolaceae</taxon>
        <taxon>Grifola</taxon>
    </lineage>
</organism>
<gene>
    <name evidence="1" type="ORF">A0H81_13712</name>
</gene>
<dbReference type="Proteomes" id="UP000092993">
    <property type="component" value="Unassembled WGS sequence"/>
</dbReference>